<evidence type="ECO:0000259" key="5">
    <source>
        <dbReference type="Pfam" id="PF00569"/>
    </source>
</evidence>
<dbReference type="AlphaFoldDB" id="A0A0G4I2A1"/>
<sequence length="121" mass="13186">MDSVEGSVVCPNGHSLRFEPAGRGGWSCDMSGELGGCCRGGMGYFEARSVARWRCRTDDYDLCDDCYQKMISTGQGVVQEGEKGKEETQETGEETETASLHDEDRQKEDVDGGSEDAKETA</sequence>
<keyword evidence="2" id="KW-0863">Zinc-finger</keyword>
<evidence type="ECO:0000256" key="3">
    <source>
        <dbReference type="ARBA" id="ARBA00022833"/>
    </source>
</evidence>
<dbReference type="GO" id="GO:0008270">
    <property type="term" value="F:zinc ion binding"/>
    <property type="evidence" value="ECO:0007669"/>
    <property type="project" value="UniProtKB-KW"/>
</dbReference>
<reference evidence="6" key="1">
    <citation type="submission" date="2014-11" db="EMBL/GenBank/DDBJ databases">
        <authorList>
            <person name="Otto D Thomas"/>
            <person name="Naeem Raeece"/>
        </authorList>
    </citation>
    <scope>NUCLEOTIDE SEQUENCE</scope>
</reference>
<proteinExistence type="predicted"/>
<organism evidence="6">
    <name type="scientific">Chromera velia CCMP2878</name>
    <dbReference type="NCBI Taxonomy" id="1169474"/>
    <lineage>
        <taxon>Eukaryota</taxon>
        <taxon>Sar</taxon>
        <taxon>Alveolata</taxon>
        <taxon>Colpodellida</taxon>
        <taxon>Chromeraceae</taxon>
        <taxon>Chromera</taxon>
    </lineage>
</organism>
<feature type="domain" description="ZZ-type" evidence="5">
    <location>
        <begin position="51"/>
        <end position="69"/>
    </location>
</feature>
<dbReference type="InterPro" id="IPR000433">
    <property type="entry name" value="Znf_ZZ"/>
</dbReference>
<evidence type="ECO:0000256" key="1">
    <source>
        <dbReference type="ARBA" id="ARBA00022723"/>
    </source>
</evidence>
<feature type="region of interest" description="Disordered" evidence="4">
    <location>
        <begin position="74"/>
        <end position="121"/>
    </location>
</feature>
<dbReference type="VEuPathDB" id="CryptoDB:Cvel_10338"/>
<protein>
    <recommendedName>
        <fullName evidence="5">ZZ-type domain-containing protein</fullName>
    </recommendedName>
</protein>
<evidence type="ECO:0000313" key="6">
    <source>
        <dbReference type="EMBL" id="CEM51040.1"/>
    </source>
</evidence>
<accession>A0A0G4I2A1</accession>
<keyword evidence="3" id="KW-0862">Zinc</keyword>
<gene>
    <name evidence="6" type="ORF">Cvel_10338</name>
</gene>
<keyword evidence="1" id="KW-0479">Metal-binding</keyword>
<dbReference type="Pfam" id="PF00569">
    <property type="entry name" value="ZZ"/>
    <property type="match status" value="1"/>
</dbReference>
<dbReference type="EMBL" id="CDMZ01004825">
    <property type="protein sequence ID" value="CEM51040.1"/>
    <property type="molecule type" value="Genomic_DNA"/>
</dbReference>
<evidence type="ECO:0000256" key="2">
    <source>
        <dbReference type="ARBA" id="ARBA00022771"/>
    </source>
</evidence>
<evidence type="ECO:0000256" key="4">
    <source>
        <dbReference type="SAM" id="MobiDB-lite"/>
    </source>
</evidence>
<feature type="compositionally biased region" description="Basic and acidic residues" evidence="4">
    <location>
        <begin position="99"/>
        <end position="121"/>
    </location>
</feature>
<name>A0A0G4I2A1_9ALVE</name>